<name>A0ABN3M1R3_9ACTN</name>
<feature type="domain" description="4'-phosphopantetheinyl transferase N-terminal" evidence="4">
    <location>
        <begin position="94"/>
        <end position="161"/>
    </location>
</feature>
<feature type="region of interest" description="Disordered" evidence="2">
    <location>
        <begin position="1"/>
        <end position="55"/>
    </location>
</feature>
<dbReference type="Proteomes" id="UP001501721">
    <property type="component" value="Unassembled WGS sequence"/>
</dbReference>
<accession>A0ABN3M1R3</accession>
<dbReference type="PRINTS" id="PR01399">
    <property type="entry name" value="ENTSNTHTASED"/>
</dbReference>
<dbReference type="InterPro" id="IPR003542">
    <property type="entry name" value="Enbac_synth_compD-like"/>
</dbReference>
<feature type="compositionally biased region" description="Low complexity" evidence="2">
    <location>
        <begin position="34"/>
        <end position="50"/>
    </location>
</feature>
<dbReference type="PANTHER" id="PTHR38096:SF1">
    <property type="entry name" value="ENTEROBACTIN SYNTHASE COMPONENT D"/>
    <property type="match status" value="1"/>
</dbReference>
<dbReference type="SUPFAM" id="SSF56214">
    <property type="entry name" value="4'-phosphopantetheinyl transferase"/>
    <property type="match status" value="1"/>
</dbReference>
<dbReference type="InterPro" id="IPR041354">
    <property type="entry name" value="4PPT_N"/>
</dbReference>
<protein>
    <recommendedName>
        <fullName evidence="7">4'-phosphopantetheinyl transferase</fullName>
    </recommendedName>
</protein>
<dbReference type="Pfam" id="PF17837">
    <property type="entry name" value="4PPT_N"/>
    <property type="match status" value="1"/>
</dbReference>
<feature type="compositionally biased region" description="Low complexity" evidence="2">
    <location>
        <begin position="9"/>
        <end position="19"/>
    </location>
</feature>
<evidence type="ECO:0000256" key="2">
    <source>
        <dbReference type="SAM" id="MobiDB-lite"/>
    </source>
</evidence>
<dbReference type="EMBL" id="BAAATL010000021">
    <property type="protein sequence ID" value="GAA2492822.1"/>
    <property type="molecule type" value="Genomic_DNA"/>
</dbReference>
<evidence type="ECO:0000313" key="6">
    <source>
        <dbReference type="Proteomes" id="UP001501721"/>
    </source>
</evidence>
<feature type="domain" description="4'-phosphopantetheinyl transferase" evidence="3">
    <location>
        <begin position="168"/>
        <end position="251"/>
    </location>
</feature>
<sequence>MAGPEGLARRSGARGTARTTRYDSRLPSAPPFRLPSARAAPSSLARGARPLEGWNQSPYGPERIEDSMLAELLPSTVAAVEVRTDPVDIPLFPEEEAHVRDAAPKRRAEFTAVRWCARRAMAGLGLPAAPVVPGRRGAPGWGPGLAGSMTHCAGFRAAALARHRDVRSLGIDAEPNTSLPAGILEEISLGPERRQIAALRHARPEIAWDRLLFSAKESVFKTWYPTTGLELGFHQALITFDPDQRGFRARLLTAAAGDSAPRSYTGRYGMEGGILATAIAQLAPALVPA</sequence>
<evidence type="ECO:0008006" key="7">
    <source>
        <dbReference type="Google" id="ProtNLM"/>
    </source>
</evidence>
<gene>
    <name evidence="5" type="ORF">GCM10010422_44750</name>
</gene>
<evidence type="ECO:0000259" key="3">
    <source>
        <dbReference type="Pfam" id="PF01648"/>
    </source>
</evidence>
<dbReference type="RefSeq" id="WP_308314530.1">
    <property type="nucleotide sequence ID" value="NZ_BAAATL010000021.1"/>
</dbReference>
<organism evidence="5 6">
    <name type="scientific">Streptomyces graminearus</name>
    <dbReference type="NCBI Taxonomy" id="284030"/>
    <lineage>
        <taxon>Bacteria</taxon>
        <taxon>Bacillati</taxon>
        <taxon>Actinomycetota</taxon>
        <taxon>Actinomycetes</taxon>
        <taxon>Kitasatosporales</taxon>
        <taxon>Streptomycetaceae</taxon>
        <taxon>Streptomyces</taxon>
    </lineage>
</organism>
<keyword evidence="1" id="KW-0808">Transferase</keyword>
<evidence type="ECO:0000259" key="4">
    <source>
        <dbReference type="Pfam" id="PF17837"/>
    </source>
</evidence>
<dbReference type="PANTHER" id="PTHR38096">
    <property type="entry name" value="ENTEROBACTIN SYNTHASE COMPONENT D"/>
    <property type="match status" value="1"/>
</dbReference>
<evidence type="ECO:0000313" key="5">
    <source>
        <dbReference type="EMBL" id="GAA2492822.1"/>
    </source>
</evidence>
<comment type="caution">
    <text evidence="5">The sequence shown here is derived from an EMBL/GenBank/DDBJ whole genome shotgun (WGS) entry which is preliminary data.</text>
</comment>
<keyword evidence="6" id="KW-1185">Reference proteome</keyword>
<dbReference type="InterPro" id="IPR008278">
    <property type="entry name" value="4-PPantetheinyl_Trfase_dom"/>
</dbReference>
<reference evidence="5 6" key="1">
    <citation type="journal article" date="2019" name="Int. J. Syst. Evol. Microbiol.">
        <title>The Global Catalogue of Microorganisms (GCM) 10K type strain sequencing project: providing services to taxonomists for standard genome sequencing and annotation.</title>
        <authorList>
            <consortium name="The Broad Institute Genomics Platform"/>
            <consortium name="The Broad Institute Genome Sequencing Center for Infectious Disease"/>
            <person name="Wu L."/>
            <person name="Ma J."/>
        </authorList>
    </citation>
    <scope>NUCLEOTIDE SEQUENCE [LARGE SCALE GENOMIC DNA]</scope>
    <source>
        <strain evidence="5 6">JCM 6923</strain>
    </source>
</reference>
<dbReference type="Pfam" id="PF01648">
    <property type="entry name" value="ACPS"/>
    <property type="match status" value="1"/>
</dbReference>
<evidence type="ECO:0000256" key="1">
    <source>
        <dbReference type="ARBA" id="ARBA00022679"/>
    </source>
</evidence>
<dbReference type="InterPro" id="IPR037143">
    <property type="entry name" value="4-PPantetheinyl_Trfase_dom_sf"/>
</dbReference>
<proteinExistence type="predicted"/>